<keyword evidence="1" id="KW-0812">Transmembrane</keyword>
<name>A0A1H5W5P5_9BACT</name>
<organism evidence="3 4">
    <name type="scientific">Bryocella elongata</name>
    <dbReference type="NCBI Taxonomy" id="863522"/>
    <lineage>
        <taxon>Bacteria</taxon>
        <taxon>Pseudomonadati</taxon>
        <taxon>Acidobacteriota</taxon>
        <taxon>Terriglobia</taxon>
        <taxon>Terriglobales</taxon>
        <taxon>Acidobacteriaceae</taxon>
        <taxon>Bryocella</taxon>
    </lineage>
</organism>
<evidence type="ECO:0000256" key="1">
    <source>
        <dbReference type="SAM" id="Phobius"/>
    </source>
</evidence>
<feature type="transmembrane region" description="Helical" evidence="1">
    <location>
        <begin position="55"/>
        <end position="78"/>
    </location>
</feature>
<dbReference type="AlphaFoldDB" id="A0A1H5W5P5"/>
<dbReference type="Proteomes" id="UP000236728">
    <property type="component" value="Unassembled WGS sequence"/>
</dbReference>
<evidence type="ECO:0000313" key="4">
    <source>
        <dbReference type="Proteomes" id="UP000236728"/>
    </source>
</evidence>
<dbReference type="OrthoDB" id="7837042at2"/>
<dbReference type="EMBL" id="FNVA01000002">
    <property type="protein sequence ID" value="SEF94137.1"/>
    <property type="molecule type" value="Genomic_DNA"/>
</dbReference>
<accession>A0A1H5W5P5</accession>
<feature type="transmembrane region" description="Helical" evidence="1">
    <location>
        <begin position="25"/>
        <end position="43"/>
    </location>
</feature>
<dbReference type="RefSeq" id="WP_103932364.1">
    <property type="nucleotide sequence ID" value="NZ_FNVA01000002.1"/>
</dbReference>
<evidence type="ECO:0000259" key="2">
    <source>
        <dbReference type="Pfam" id="PF14317"/>
    </source>
</evidence>
<dbReference type="InterPro" id="IPR025588">
    <property type="entry name" value="YcxB-like_C"/>
</dbReference>
<gene>
    <name evidence="3" type="ORF">SAMN05421819_1429</name>
</gene>
<feature type="domain" description="YcxB-like C-terminal" evidence="2">
    <location>
        <begin position="92"/>
        <end position="149"/>
    </location>
</feature>
<sequence>MTISYSMVRRDVAQACSAMSTKSRWYLLALWLFLVIFTAGLNGREIMHGSMSDRIAVLVPLIVAAMIFVALSWFAPVLRARKMILRDVVWTFGEDRVEQITDVSQAQLKWTAFLKYRETSKLFLLYIQKSQAQFIPKRVLSEEQMTELRVLLSAHVKKA</sequence>
<evidence type="ECO:0000313" key="3">
    <source>
        <dbReference type="EMBL" id="SEF94137.1"/>
    </source>
</evidence>
<keyword evidence="1" id="KW-0472">Membrane</keyword>
<proteinExistence type="predicted"/>
<reference evidence="3 4" key="1">
    <citation type="submission" date="2016-10" db="EMBL/GenBank/DDBJ databases">
        <authorList>
            <person name="de Groot N.N."/>
        </authorList>
    </citation>
    <scope>NUCLEOTIDE SEQUENCE [LARGE SCALE GENOMIC DNA]</scope>
    <source>
        <strain evidence="3 4">DSM 22489</strain>
    </source>
</reference>
<keyword evidence="1" id="KW-1133">Transmembrane helix</keyword>
<dbReference type="Pfam" id="PF14317">
    <property type="entry name" value="YcxB"/>
    <property type="match status" value="1"/>
</dbReference>
<protein>
    <submittedName>
        <fullName evidence="3">YcxB-like protein</fullName>
    </submittedName>
</protein>
<keyword evidence="4" id="KW-1185">Reference proteome</keyword>